<accession>A0ABW0KXQ2</accession>
<comment type="caution">
    <text evidence="2">The sequence shown here is derived from an EMBL/GenBank/DDBJ whole genome shotgun (WGS) entry which is preliminary data.</text>
</comment>
<feature type="chain" id="PRO_5045849882" evidence="1">
    <location>
        <begin position="23"/>
        <end position="105"/>
    </location>
</feature>
<feature type="signal peptide" evidence="1">
    <location>
        <begin position="1"/>
        <end position="22"/>
    </location>
</feature>
<organism evidence="2 3">
    <name type="scientific">Prosthecobacter fluviatilis</name>
    <dbReference type="NCBI Taxonomy" id="445931"/>
    <lineage>
        <taxon>Bacteria</taxon>
        <taxon>Pseudomonadati</taxon>
        <taxon>Verrucomicrobiota</taxon>
        <taxon>Verrucomicrobiia</taxon>
        <taxon>Verrucomicrobiales</taxon>
        <taxon>Verrucomicrobiaceae</taxon>
        <taxon>Prosthecobacter</taxon>
    </lineage>
</organism>
<keyword evidence="3" id="KW-1185">Reference proteome</keyword>
<evidence type="ECO:0000313" key="2">
    <source>
        <dbReference type="EMBL" id="MFC5457312.1"/>
    </source>
</evidence>
<keyword evidence="1" id="KW-0732">Signal</keyword>
<name>A0ABW0KXQ2_9BACT</name>
<evidence type="ECO:0000256" key="1">
    <source>
        <dbReference type="SAM" id="SignalP"/>
    </source>
</evidence>
<reference evidence="3" key="1">
    <citation type="journal article" date="2019" name="Int. J. Syst. Evol. Microbiol.">
        <title>The Global Catalogue of Microorganisms (GCM) 10K type strain sequencing project: providing services to taxonomists for standard genome sequencing and annotation.</title>
        <authorList>
            <consortium name="The Broad Institute Genomics Platform"/>
            <consortium name="The Broad Institute Genome Sequencing Center for Infectious Disease"/>
            <person name="Wu L."/>
            <person name="Ma J."/>
        </authorList>
    </citation>
    <scope>NUCLEOTIDE SEQUENCE [LARGE SCALE GENOMIC DNA]</scope>
    <source>
        <strain evidence="3">CGMCC 4.1469</strain>
    </source>
</reference>
<protein>
    <submittedName>
        <fullName evidence="2">Uncharacterized protein</fullName>
    </submittedName>
</protein>
<proteinExistence type="predicted"/>
<dbReference type="Proteomes" id="UP001596052">
    <property type="component" value="Unassembled WGS sequence"/>
</dbReference>
<evidence type="ECO:0000313" key="3">
    <source>
        <dbReference type="Proteomes" id="UP001596052"/>
    </source>
</evidence>
<sequence length="105" mass="11617">MKSTLRPLLITLLLLVSAVLFGSDPAAAPKSQSRDWSLSQIRRAIARDKRAYQDILVNISIASEDTLVVTMVTSRLPMSGSGQRITLKYDESQGWHVTGLEGFDR</sequence>
<dbReference type="EMBL" id="JBHSMQ010000009">
    <property type="protein sequence ID" value="MFC5457312.1"/>
    <property type="molecule type" value="Genomic_DNA"/>
</dbReference>
<gene>
    <name evidence="2" type="ORF">ACFQDI_20755</name>
</gene>
<dbReference type="RefSeq" id="WP_377170472.1">
    <property type="nucleotide sequence ID" value="NZ_JBHSMQ010000009.1"/>
</dbReference>